<dbReference type="OrthoDB" id="9806637at2"/>
<evidence type="ECO:0000256" key="6">
    <source>
        <dbReference type="ARBA" id="ARBA00022691"/>
    </source>
</evidence>
<dbReference type="PANTHER" id="PTHR11265">
    <property type="entry name" value="S-ADENOSYL-METHYLTRANSFERASE MRAW"/>
    <property type="match status" value="1"/>
</dbReference>
<evidence type="ECO:0000256" key="3">
    <source>
        <dbReference type="ARBA" id="ARBA00022552"/>
    </source>
</evidence>
<dbReference type="EMBL" id="FUYB01000001">
    <property type="protein sequence ID" value="SKA68167.1"/>
    <property type="molecule type" value="Genomic_DNA"/>
</dbReference>
<dbReference type="NCBIfam" id="TIGR00006">
    <property type="entry name" value="16S rRNA (cytosine(1402)-N(4))-methyltransferase RsmH"/>
    <property type="match status" value="1"/>
</dbReference>
<dbReference type="Gene3D" id="1.10.150.170">
    <property type="entry name" value="Putative methyltransferase TM0872, insert domain"/>
    <property type="match status" value="1"/>
</dbReference>
<dbReference type="RefSeq" id="WP_078920726.1">
    <property type="nucleotide sequence ID" value="NZ_FUYB01000001.1"/>
</dbReference>
<dbReference type="STRING" id="92487.SAMN02745130_00215"/>
<dbReference type="GO" id="GO:0005737">
    <property type="term" value="C:cytoplasm"/>
    <property type="evidence" value="ECO:0007669"/>
    <property type="project" value="UniProtKB-SubCell"/>
</dbReference>
<dbReference type="Pfam" id="PF01795">
    <property type="entry name" value="Methyltransf_5"/>
    <property type="match status" value="1"/>
</dbReference>
<dbReference type="SUPFAM" id="SSF81799">
    <property type="entry name" value="Putative methyltransferase TM0872, insert domain"/>
    <property type="match status" value="1"/>
</dbReference>
<protein>
    <recommendedName>
        <fullName evidence="7">Ribosomal RNA small subunit methyltransferase H</fullName>
        <ecNumber evidence="7">2.1.1.199</ecNumber>
    </recommendedName>
    <alternativeName>
        <fullName evidence="7">16S rRNA m(4)C1402 methyltransferase</fullName>
    </alternativeName>
    <alternativeName>
        <fullName evidence="7">rRNA (cytosine-N(4)-)-methyltransferase RsmH</fullName>
    </alternativeName>
</protein>
<dbReference type="Gene3D" id="3.40.50.150">
    <property type="entry name" value="Vaccinia Virus protein VP39"/>
    <property type="match status" value="1"/>
</dbReference>
<organism evidence="8 9">
    <name type="scientific">Thiothrix eikelboomii</name>
    <dbReference type="NCBI Taxonomy" id="92487"/>
    <lineage>
        <taxon>Bacteria</taxon>
        <taxon>Pseudomonadati</taxon>
        <taxon>Pseudomonadota</taxon>
        <taxon>Gammaproteobacteria</taxon>
        <taxon>Thiotrichales</taxon>
        <taxon>Thiotrichaceae</taxon>
        <taxon>Thiothrix</taxon>
    </lineage>
</organism>
<dbReference type="Proteomes" id="UP000190460">
    <property type="component" value="Unassembled WGS sequence"/>
</dbReference>
<evidence type="ECO:0000256" key="5">
    <source>
        <dbReference type="ARBA" id="ARBA00022679"/>
    </source>
</evidence>
<feature type="binding site" evidence="7">
    <location>
        <position position="110"/>
    </location>
    <ligand>
        <name>S-adenosyl-L-methionine</name>
        <dbReference type="ChEBI" id="CHEBI:59789"/>
    </ligand>
</feature>
<comment type="subcellular location">
    <subcellularLocation>
        <location evidence="7">Cytoplasm</location>
    </subcellularLocation>
</comment>
<keyword evidence="9" id="KW-1185">Reference proteome</keyword>
<evidence type="ECO:0000313" key="8">
    <source>
        <dbReference type="EMBL" id="SKA68167.1"/>
    </source>
</evidence>
<feature type="binding site" evidence="7">
    <location>
        <position position="103"/>
    </location>
    <ligand>
        <name>S-adenosyl-L-methionine</name>
        <dbReference type="ChEBI" id="CHEBI:59789"/>
    </ligand>
</feature>
<dbReference type="InterPro" id="IPR023397">
    <property type="entry name" value="SAM-dep_MeTrfase_MraW_recog"/>
</dbReference>
<dbReference type="GO" id="GO:0071424">
    <property type="term" value="F:rRNA (cytosine-N4-)-methyltransferase activity"/>
    <property type="evidence" value="ECO:0007669"/>
    <property type="project" value="UniProtKB-UniRule"/>
</dbReference>
<keyword evidence="3 7" id="KW-0698">rRNA processing</keyword>
<reference evidence="8 9" key="1">
    <citation type="submission" date="2017-02" db="EMBL/GenBank/DDBJ databases">
        <authorList>
            <person name="Peterson S.W."/>
        </authorList>
    </citation>
    <scope>NUCLEOTIDE SEQUENCE [LARGE SCALE GENOMIC DNA]</scope>
    <source>
        <strain evidence="8 9">ATCC 49788</strain>
    </source>
</reference>
<keyword evidence="6 7" id="KW-0949">S-adenosyl-L-methionine</keyword>
<comment type="similarity">
    <text evidence="1 7">Belongs to the methyltransferase superfamily. RsmH family.</text>
</comment>
<dbReference type="InterPro" id="IPR029063">
    <property type="entry name" value="SAM-dependent_MTases_sf"/>
</dbReference>
<evidence type="ECO:0000256" key="7">
    <source>
        <dbReference type="HAMAP-Rule" id="MF_01007"/>
    </source>
</evidence>
<keyword evidence="5 7" id="KW-0808">Transferase</keyword>
<feature type="binding site" evidence="7">
    <location>
        <position position="55"/>
    </location>
    <ligand>
        <name>S-adenosyl-L-methionine</name>
        <dbReference type="ChEBI" id="CHEBI:59789"/>
    </ligand>
</feature>
<comment type="catalytic activity">
    <reaction evidence="7">
        <text>cytidine(1402) in 16S rRNA + S-adenosyl-L-methionine = N(4)-methylcytidine(1402) in 16S rRNA + S-adenosyl-L-homocysteine + H(+)</text>
        <dbReference type="Rhea" id="RHEA:42928"/>
        <dbReference type="Rhea" id="RHEA-COMP:10286"/>
        <dbReference type="Rhea" id="RHEA-COMP:10287"/>
        <dbReference type="ChEBI" id="CHEBI:15378"/>
        <dbReference type="ChEBI" id="CHEBI:57856"/>
        <dbReference type="ChEBI" id="CHEBI:59789"/>
        <dbReference type="ChEBI" id="CHEBI:74506"/>
        <dbReference type="ChEBI" id="CHEBI:82748"/>
        <dbReference type="EC" id="2.1.1.199"/>
    </reaction>
</comment>
<dbReference type="FunFam" id="1.10.150.170:FF:000001">
    <property type="entry name" value="Ribosomal RNA small subunit methyltransferase H"/>
    <property type="match status" value="1"/>
</dbReference>
<dbReference type="AlphaFoldDB" id="A0A1T4VT91"/>
<evidence type="ECO:0000256" key="4">
    <source>
        <dbReference type="ARBA" id="ARBA00022603"/>
    </source>
</evidence>
<keyword evidence="2 7" id="KW-0963">Cytoplasm</keyword>
<dbReference type="SUPFAM" id="SSF53335">
    <property type="entry name" value="S-adenosyl-L-methionine-dependent methyltransferases"/>
    <property type="match status" value="1"/>
</dbReference>
<dbReference type="PIRSF" id="PIRSF004486">
    <property type="entry name" value="MraW"/>
    <property type="match status" value="1"/>
</dbReference>
<accession>A0A1T4VT91</accession>
<dbReference type="EC" id="2.1.1.199" evidence="7"/>
<feature type="binding site" evidence="7">
    <location>
        <begin position="35"/>
        <end position="37"/>
    </location>
    <ligand>
        <name>S-adenosyl-L-methionine</name>
        <dbReference type="ChEBI" id="CHEBI:59789"/>
    </ligand>
</feature>
<comment type="function">
    <text evidence="7">Specifically methylates the N4 position of cytidine in position 1402 (C1402) of 16S rRNA.</text>
</comment>
<dbReference type="PANTHER" id="PTHR11265:SF0">
    <property type="entry name" value="12S RRNA N4-METHYLCYTIDINE METHYLTRANSFERASE"/>
    <property type="match status" value="1"/>
</dbReference>
<gene>
    <name evidence="7" type="primary">rsmH</name>
    <name evidence="8" type="ORF">SAMN02745130_00215</name>
</gene>
<evidence type="ECO:0000313" key="9">
    <source>
        <dbReference type="Proteomes" id="UP000190460"/>
    </source>
</evidence>
<dbReference type="GO" id="GO:0070475">
    <property type="term" value="P:rRNA base methylation"/>
    <property type="evidence" value="ECO:0007669"/>
    <property type="project" value="UniProtKB-UniRule"/>
</dbReference>
<name>A0A1T4VT91_9GAMM</name>
<sequence length="310" mass="34003">MSKVLVHTTVLLNEAVTALHINSKGVYVDGTYGRGGHAAKILESLDVDGRLVAIDKDPSAIQHALTAHQGDPRFKIWQGSFRDFPQALLELGLAPTIDGLLLDLGVSSPQLDEAERGFSFMREGALDMRMNPALGLSAQQWLMQADEKDIAQVLWLYGEERFSRQIARAIVKARASESIATTVQLADLIAKAVPKREPGKNPATRSFQAIRIKVNQELDDLEAGLKASLKHLKSGGRLAVISFHSLEDRMVKHFMREHATPPRLPKGLPIQAIAMTPPLRLVGKGLRPSEAEVEVNVRARSATLRVAEKI</sequence>
<evidence type="ECO:0000256" key="2">
    <source>
        <dbReference type="ARBA" id="ARBA00022490"/>
    </source>
</evidence>
<dbReference type="InterPro" id="IPR002903">
    <property type="entry name" value="RsmH"/>
</dbReference>
<proteinExistence type="inferred from homology"/>
<evidence type="ECO:0000256" key="1">
    <source>
        <dbReference type="ARBA" id="ARBA00010396"/>
    </source>
</evidence>
<dbReference type="HAMAP" id="MF_01007">
    <property type="entry name" value="16SrRNA_methyltr_H"/>
    <property type="match status" value="1"/>
</dbReference>
<feature type="binding site" evidence="7">
    <location>
        <position position="81"/>
    </location>
    <ligand>
        <name>S-adenosyl-L-methionine</name>
        <dbReference type="ChEBI" id="CHEBI:59789"/>
    </ligand>
</feature>
<keyword evidence="4 7" id="KW-0489">Methyltransferase</keyword>